<gene>
    <name evidence="4" type="ORF">GGD57_005278</name>
</gene>
<dbReference type="InterPro" id="IPR029058">
    <property type="entry name" value="AB_hydrolase_fold"/>
</dbReference>
<keyword evidence="2" id="KW-1133">Transmembrane helix</keyword>
<keyword evidence="2" id="KW-0812">Transmembrane</keyword>
<proteinExistence type="predicted"/>
<organism evidence="4 5">
    <name type="scientific">Rhizobium esperanzae</name>
    <dbReference type="NCBI Taxonomy" id="1967781"/>
    <lineage>
        <taxon>Bacteria</taxon>
        <taxon>Pseudomonadati</taxon>
        <taxon>Pseudomonadota</taxon>
        <taxon>Alphaproteobacteria</taxon>
        <taxon>Hyphomicrobiales</taxon>
        <taxon>Rhizobiaceae</taxon>
        <taxon>Rhizobium/Agrobacterium group</taxon>
        <taxon>Rhizobium</taxon>
    </lineage>
</organism>
<accession>A0A7W6W7D1</accession>
<evidence type="ECO:0000259" key="3">
    <source>
        <dbReference type="Pfam" id="PF12146"/>
    </source>
</evidence>
<dbReference type="AlphaFoldDB" id="A0A7W6W7D1"/>
<keyword evidence="2" id="KW-0472">Membrane</keyword>
<dbReference type="Gene3D" id="3.40.50.1820">
    <property type="entry name" value="alpha/beta hydrolase"/>
    <property type="match status" value="1"/>
</dbReference>
<feature type="region of interest" description="Disordered" evidence="1">
    <location>
        <begin position="21"/>
        <end position="52"/>
    </location>
</feature>
<feature type="domain" description="Serine aminopeptidase S33" evidence="3">
    <location>
        <begin position="173"/>
        <end position="275"/>
    </location>
</feature>
<dbReference type="InterPro" id="IPR022742">
    <property type="entry name" value="Hydrolase_4"/>
</dbReference>
<protein>
    <recommendedName>
        <fullName evidence="3">Serine aminopeptidase S33 domain-containing protein</fullName>
    </recommendedName>
</protein>
<evidence type="ECO:0000313" key="5">
    <source>
        <dbReference type="Proteomes" id="UP000540909"/>
    </source>
</evidence>
<reference evidence="4 5" key="1">
    <citation type="submission" date="2020-08" db="EMBL/GenBank/DDBJ databases">
        <title>Genomic Encyclopedia of Type Strains, Phase IV (KMG-V): Genome sequencing to study the core and pangenomes of soil and plant-associated prokaryotes.</title>
        <authorList>
            <person name="Whitman W."/>
        </authorList>
    </citation>
    <scope>NUCLEOTIDE SEQUENCE [LARGE SCALE GENOMIC DNA]</scope>
    <source>
        <strain evidence="4 5">SEMIA 4089</strain>
    </source>
</reference>
<dbReference type="Proteomes" id="UP000540909">
    <property type="component" value="Unassembled WGS sequence"/>
</dbReference>
<dbReference type="PANTHER" id="PTHR12277">
    <property type="entry name" value="ALPHA/BETA HYDROLASE DOMAIN-CONTAINING PROTEIN"/>
    <property type="match status" value="1"/>
</dbReference>
<evidence type="ECO:0000256" key="1">
    <source>
        <dbReference type="SAM" id="MobiDB-lite"/>
    </source>
</evidence>
<dbReference type="PANTHER" id="PTHR12277:SF81">
    <property type="entry name" value="PROTEIN ABHD13"/>
    <property type="match status" value="1"/>
</dbReference>
<sequence>MVFAYRNPNLAMRNLFLGGLPQAPRAKPPQEPKRASSSGAQAEGRSLEGRGGRNKAAAIAPLLSWKASCIYCRYAEHTTPQRSAVAATSSGHFKPAVHSVVSAIRYLLILPLMAVIAYMALVGLVYFSQRTLLYPGAGATPVPEHASWGETVHVKTPDGEMLQGLYSQGDSDKPCVLLFFGNGDRVDNYGFLAQALATRRIGLLAISYRGYPGSTGSPSEQGLLTDGIAAFDWLSAHTGSRIVVLGRSLGTGVAVNTAGNRPAAGVILVSPYLSVLSVAQTHYPFLPVEALLKDPFRSDLNIAKVRQPKLFLHGRLDDSIPLSSGQALYRIAPEPKRMVIYDGAGHNDMWNDSMIGDVIRFVEALQGNGP</sequence>
<name>A0A7W6W7D1_9HYPH</name>
<evidence type="ECO:0000313" key="4">
    <source>
        <dbReference type="EMBL" id="MBB4238664.1"/>
    </source>
</evidence>
<comment type="caution">
    <text evidence="4">The sequence shown here is derived from an EMBL/GenBank/DDBJ whole genome shotgun (WGS) entry which is preliminary data.</text>
</comment>
<feature type="transmembrane region" description="Helical" evidence="2">
    <location>
        <begin position="103"/>
        <end position="127"/>
    </location>
</feature>
<dbReference type="Pfam" id="PF12146">
    <property type="entry name" value="Hydrolase_4"/>
    <property type="match status" value="1"/>
</dbReference>
<dbReference type="EMBL" id="JACIFY010000024">
    <property type="protein sequence ID" value="MBB4238664.1"/>
    <property type="molecule type" value="Genomic_DNA"/>
</dbReference>
<evidence type="ECO:0000256" key="2">
    <source>
        <dbReference type="SAM" id="Phobius"/>
    </source>
</evidence>
<dbReference type="SUPFAM" id="SSF53474">
    <property type="entry name" value="alpha/beta-Hydrolases"/>
    <property type="match status" value="1"/>
</dbReference>